<feature type="domain" description="Luciferase-like" evidence="2">
    <location>
        <begin position="9"/>
        <end position="291"/>
    </location>
</feature>
<dbReference type="Gene3D" id="3.20.20.30">
    <property type="entry name" value="Luciferase-like domain"/>
    <property type="match status" value="1"/>
</dbReference>
<keyword evidence="1" id="KW-0560">Oxidoreductase</keyword>
<organism evidence="3 4">
    <name type="scientific">Brachybacterium muris UCD-AY4</name>
    <dbReference type="NCBI Taxonomy" id="1249481"/>
    <lineage>
        <taxon>Bacteria</taxon>
        <taxon>Bacillati</taxon>
        <taxon>Actinomycetota</taxon>
        <taxon>Actinomycetes</taxon>
        <taxon>Micrococcales</taxon>
        <taxon>Dermabacteraceae</taxon>
        <taxon>Brachybacterium</taxon>
    </lineage>
</organism>
<proteinExistence type="predicted"/>
<sequence length="318" mass="34805">MTVYGFHASHEQISPRQLLADVQLAEQAGFQAAMCSDHLEPWSARQGHSGLAWSWLGAALATTDLTFGTVNAPGQRYHPAIIAQGIATLGQMFPGRFWTALGTGQYANEHVTGQGWPRKEVRQQRLEECVEVISRLLHGETVSHDGLVTVDQATVWEVPDPKPKLIAPAISVQTAVRGARWADGFATVNQPPEKLREMLSAWEDAGGAPHRILQVHLSWAPTEGEAQAIAYDQWRSNVFTSPANTDLRVADYDAITEQGIPAERVAGAALISSDLAKLTEQIQSFADLGFDEVYLHHIGQEQRGFIEAFGEKVLPQLS</sequence>
<gene>
    <name evidence="3" type="ORF">D641_0101775</name>
</gene>
<dbReference type="EMBL" id="AORC01000002">
    <property type="protein sequence ID" value="EYT51206.1"/>
    <property type="molecule type" value="Genomic_DNA"/>
</dbReference>
<dbReference type="Proteomes" id="UP000019754">
    <property type="component" value="Unassembled WGS sequence"/>
</dbReference>
<dbReference type="STRING" id="1249481.D641_0101775"/>
<dbReference type="Pfam" id="PF00296">
    <property type="entry name" value="Bac_luciferase"/>
    <property type="match status" value="1"/>
</dbReference>
<comment type="caution">
    <text evidence="3">The sequence shown here is derived from an EMBL/GenBank/DDBJ whole genome shotgun (WGS) entry which is preliminary data.</text>
</comment>
<dbReference type="NCBIfam" id="TIGR03885">
    <property type="entry name" value="flavin_revert"/>
    <property type="match status" value="1"/>
</dbReference>
<dbReference type="GO" id="GO:0016705">
    <property type="term" value="F:oxidoreductase activity, acting on paired donors, with incorporation or reduction of molecular oxygen"/>
    <property type="evidence" value="ECO:0007669"/>
    <property type="project" value="InterPro"/>
</dbReference>
<dbReference type="RefSeq" id="WP_017824653.1">
    <property type="nucleotide sequence ID" value="NZ_KB403091.1"/>
</dbReference>
<dbReference type="PANTHER" id="PTHR43244:SF1">
    <property type="entry name" value="5,10-METHYLENETETRAHYDROMETHANOPTERIN REDUCTASE"/>
    <property type="match status" value="1"/>
</dbReference>
<reference evidence="3 4" key="1">
    <citation type="journal article" date="2013" name="Genome Announc.">
        <title>Draft genome sequence of an Actinobacterium, Brachybacterium muris strain UCD-AY4.</title>
        <authorList>
            <person name="Lo J.R."/>
            <person name="Lang J.M."/>
            <person name="Darling A.E."/>
            <person name="Eisen J.A."/>
            <person name="Coil D.A."/>
        </authorList>
    </citation>
    <scope>NUCLEOTIDE SEQUENCE [LARGE SCALE GENOMIC DNA]</scope>
    <source>
        <strain evidence="3 4">UCD-AY4</strain>
    </source>
</reference>
<dbReference type="InterPro" id="IPR023907">
    <property type="entry name" value="Non-F420_Flavin_OxRdtase"/>
</dbReference>
<dbReference type="InterPro" id="IPR036661">
    <property type="entry name" value="Luciferase-like_sf"/>
</dbReference>
<keyword evidence="4" id="KW-1185">Reference proteome</keyword>
<dbReference type="InterPro" id="IPR050564">
    <property type="entry name" value="F420-G6PD/mer"/>
</dbReference>
<name>A0A022L1P3_9MICO</name>
<dbReference type="NCBIfam" id="TIGR03557">
    <property type="entry name" value="F420_G6P_family"/>
    <property type="match status" value="1"/>
</dbReference>
<dbReference type="AlphaFoldDB" id="A0A022L1P3"/>
<dbReference type="PANTHER" id="PTHR43244">
    <property type="match status" value="1"/>
</dbReference>
<dbReference type="HOGENOM" id="CLU_027853_4_0_11"/>
<evidence type="ECO:0000256" key="1">
    <source>
        <dbReference type="ARBA" id="ARBA00023002"/>
    </source>
</evidence>
<dbReference type="InterPro" id="IPR011251">
    <property type="entry name" value="Luciferase-like_dom"/>
</dbReference>
<evidence type="ECO:0000313" key="3">
    <source>
        <dbReference type="EMBL" id="EYT51206.1"/>
    </source>
</evidence>
<protein>
    <submittedName>
        <fullName evidence="3">5,10-methylene tetrahydromethanopterin reductase</fullName>
    </submittedName>
</protein>
<dbReference type="CDD" id="cd01097">
    <property type="entry name" value="Tetrahydromethanopterin_reductase"/>
    <property type="match status" value="1"/>
</dbReference>
<evidence type="ECO:0000313" key="4">
    <source>
        <dbReference type="Proteomes" id="UP000019754"/>
    </source>
</evidence>
<dbReference type="OrthoDB" id="180193at2"/>
<accession>A0A022L1P3</accession>
<dbReference type="InterPro" id="IPR019945">
    <property type="entry name" value="F420_G6P_DH-rel"/>
</dbReference>
<evidence type="ECO:0000259" key="2">
    <source>
        <dbReference type="Pfam" id="PF00296"/>
    </source>
</evidence>
<dbReference type="SUPFAM" id="SSF51679">
    <property type="entry name" value="Bacterial luciferase-like"/>
    <property type="match status" value="1"/>
</dbReference>